<protein>
    <submittedName>
        <fullName evidence="2">Lipoprotein</fullName>
    </submittedName>
</protein>
<reference evidence="2" key="1">
    <citation type="submission" date="2016-11" db="UniProtKB">
        <authorList>
            <consortium name="WormBaseParasite"/>
        </authorList>
    </citation>
    <scope>IDENTIFICATION</scope>
    <source>
        <strain evidence="2">KR3021</strain>
    </source>
</reference>
<proteinExistence type="predicted"/>
<dbReference type="WBParaSite" id="RSKR_0000904500.1">
    <property type="protein sequence ID" value="RSKR_0000904500.1"/>
    <property type="gene ID" value="RSKR_0000904500"/>
</dbReference>
<dbReference type="Proteomes" id="UP000095286">
    <property type="component" value="Unplaced"/>
</dbReference>
<accession>A0AC35UAN1</accession>
<evidence type="ECO:0000313" key="2">
    <source>
        <dbReference type="WBParaSite" id="RSKR_0000904500.1"/>
    </source>
</evidence>
<evidence type="ECO:0000313" key="1">
    <source>
        <dbReference type="Proteomes" id="UP000095286"/>
    </source>
</evidence>
<name>A0AC35UAN1_9BILA</name>
<sequence length="219" mass="23199">MSFQKLNLFIGLLALMKPLSACTSTGINNNDGQILTDPIMTFSVSPASSWTYPPQITSATPSVVFYAPGQSLTQADAIQRANNDISASILFAFDEENILSTGVHTTVTYSPDPIAACVPTGSYPSGTYVGLFSAGAVTQWAELNGAAGAAVVIANCPLGVSSVAVASPLALKDYIKIITVSIKGYSTSRGRWRTISNDIMSILNFRYGVIFRSQITLNE</sequence>
<organism evidence="1 2">
    <name type="scientific">Rhabditophanes sp. KR3021</name>
    <dbReference type="NCBI Taxonomy" id="114890"/>
    <lineage>
        <taxon>Eukaryota</taxon>
        <taxon>Metazoa</taxon>
        <taxon>Ecdysozoa</taxon>
        <taxon>Nematoda</taxon>
        <taxon>Chromadorea</taxon>
        <taxon>Rhabditida</taxon>
        <taxon>Tylenchina</taxon>
        <taxon>Panagrolaimomorpha</taxon>
        <taxon>Strongyloidoidea</taxon>
        <taxon>Alloionematidae</taxon>
        <taxon>Rhabditophanes</taxon>
    </lineage>
</organism>